<reference evidence="13" key="1">
    <citation type="submission" date="2017-02" db="EMBL/GenBank/DDBJ databases">
        <authorList>
            <person name="Varghese N."/>
            <person name="Submissions S."/>
        </authorList>
    </citation>
    <scope>NUCLEOTIDE SEQUENCE [LARGE SCALE GENOMIC DNA]</scope>
    <source>
        <strain evidence="13">USBA 833</strain>
    </source>
</reference>
<dbReference type="UniPathway" id="UPA00109">
    <property type="reaction ID" value="UER00180"/>
</dbReference>
<evidence type="ECO:0000256" key="3">
    <source>
        <dbReference type="ARBA" id="ARBA00009225"/>
    </source>
</evidence>
<dbReference type="GO" id="GO:0004340">
    <property type="term" value="F:glucokinase activity"/>
    <property type="evidence" value="ECO:0007669"/>
    <property type="project" value="TreeGrafter"/>
</dbReference>
<keyword evidence="6 12" id="KW-0418">Kinase</keyword>
<evidence type="ECO:0000256" key="7">
    <source>
        <dbReference type="ARBA" id="ARBA00022840"/>
    </source>
</evidence>
<dbReference type="InterPro" id="IPR022673">
    <property type="entry name" value="Hexokinase_C"/>
</dbReference>
<keyword evidence="8" id="KW-0324">Glycolysis</keyword>
<evidence type="ECO:0000256" key="4">
    <source>
        <dbReference type="ARBA" id="ARBA00022679"/>
    </source>
</evidence>
<dbReference type="GO" id="GO:0005524">
    <property type="term" value="F:ATP binding"/>
    <property type="evidence" value="ECO:0007669"/>
    <property type="project" value="UniProtKB-KW"/>
</dbReference>
<evidence type="ECO:0000259" key="11">
    <source>
        <dbReference type="Pfam" id="PF03727"/>
    </source>
</evidence>
<dbReference type="Pfam" id="PF03727">
    <property type="entry name" value="Hexokinase_2"/>
    <property type="match status" value="1"/>
</dbReference>
<evidence type="ECO:0000256" key="9">
    <source>
        <dbReference type="ARBA" id="ARBA00047905"/>
    </source>
</evidence>
<protein>
    <submittedName>
        <fullName evidence="12">Hexokinase</fullName>
    </submittedName>
</protein>
<dbReference type="RefSeq" id="WP_078697219.1">
    <property type="nucleotide sequence ID" value="NZ_FUYH01000019.1"/>
</dbReference>
<dbReference type="EMBL" id="FUYH01000019">
    <property type="protein sequence ID" value="SKA95676.1"/>
    <property type="molecule type" value="Genomic_DNA"/>
</dbReference>
<comment type="pathway">
    <text evidence="2">Carbohydrate metabolism.</text>
</comment>
<dbReference type="PROSITE" id="PS51748">
    <property type="entry name" value="HEXOKINASE_2"/>
    <property type="match status" value="1"/>
</dbReference>
<comment type="catalytic activity">
    <reaction evidence="9">
        <text>D-fructose + ATP = D-fructose 6-phosphate + ADP + H(+)</text>
        <dbReference type="Rhea" id="RHEA:16125"/>
        <dbReference type="ChEBI" id="CHEBI:15378"/>
        <dbReference type="ChEBI" id="CHEBI:30616"/>
        <dbReference type="ChEBI" id="CHEBI:37721"/>
        <dbReference type="ChEBI" id="CHEBI:61527"/>
        <dbReference type="ChEBI" id="CHEBI:456216"/>
        <dbReference type="EC" id="2.7.1.1"/>
    </reaction>
    <physiologicalReaction direction="left-to-right" evidence="9">
        <dbReference type="Rhea" id="RHEA:16126"/>
    </physiologicalReaction>
</comment>
<comment type="pathway">
    <text evidence="1">Carbohydrate degradation.</text>
</comment>
<dbReference type="STRING" id="1147123.SAMN05443428_11912"/>
<keyword evidence="13" id="KW-1185">Reference proteome</keyword>
<dbReference type="Gene3D" id="3.30.420.40">
    <property type="match status" value="1"/>
</dbReference>
<dbReference type="Pfam" id="PF00349">
    <property type="entry name" value="Hexokinase_1"/>
    <property type="match status" value="1"/>
</dbReference>
<comment type="similarity">
    <text evidence="3">Belongs to the hexokinase family.</text>
</comment>
<keyword evidence="4" id="KW-0808">Transferase</keyword>
<dbReference type="OrthoDB" id="6383434at2"/>
<evidence type="ECO:0000256" key="5">
    <source>
        <dbReference type="ARBA" id="ARBA00022741"/>
    </source>
</evidence>
<gene>
    <name evidence="12" type="ORF">SAMN05443428_11912</name>
</gene>
<dbReference type="GO" id="GO:0005536">
    <property type="term" value="F:D-glucose binding"/>
    <property type="evidence" value="ECO:0007669"/>
    <property type="project" value="InterPro"/>
</dbReference>
<dbReference type="GO" id="GO:0008865">
    <property type="term" value="F:fructokinase activity"/>
    <property type="evidence" value="ECO:0007669"/>
    <property type="project" value="TreeGrafter"/>
</dbReference>
<evidence type="ECO:0000256" key="2">
    <source>
        <dbReference type="ARBA" id="ARBA00005007"/>
    </source>
</evidence>
<dbReference type="GO" id="GO:0006096">
    <property type="term" value="P:glycolytic process"/>
    <property type="evidence" value="ECO:0007669"/>
    <property type="project" value="UniProtKB-UniPathway"/>
</dbReference>
<evidence type="ECO:0000259" key="10">
    <source>
        <dbReference type="Pfam" id="PF00349"/>
    </source>
</evidence>
<dbReference type="SUPFAM" id="SSF53067">
    <property type="entry name" value="Actin-like ATPase domain"/>
    <property type="match status" value="2"/>
</dbReference>
<feature type="domain" description="Hexokinase N-terminal" evidence="10">
    <location>
        <begin position="24"/>
        <end position="194"/>
    </location>
</feature>
<evidence type="ECO:0000256" key="8">
    <source>
        <dbReference type="ARBA" id="ARBA00023152"/>
    </source>
</evidence>
<dbReference type="GO" id="GO:0006006">
    <property type="term" value="P:glucose metabolic process"/>
    <property type="evidence" value="ECO:0007669"/>
    <property type="project" value="TreeGrafter"/>
</dbReference>
<dbReference type="PRINTS" id="PR00475">
    <property type="entry name" value="HEXOKINASE"/>
</dbReference>
<accession>A0A1T4Y1M8</accession>
<keyword evidence="7" id="KW-0067">ATP-binding</keyword>
<evidence type="ECO:0000313" key="12">
    <source>
        <dbReference type="EMBL" id="SKA95676.1"/>
    </source>
</evidence>
<dbReference type="PANTHER" id="PTHR19443:SF16">
    <property type="entry name" value="HEXOKINASE TYPE 1-RELATED"/>
    <property type="match status" value="1"/>
</dbReference>
<evidence type="ECO:0000313" key="13">
    <source>
        <dbReference type="Proteomes" id="UP000190105"/>
    </source>
</evidence>
<dbReference type="InterPro" id="IPR022672">
    <property type="entry name" value="Hexokinase_N"/>
</dbReference>
<dbReference type="InterPro" id="IPR043129">
    <property type="entry name" value="ATPase_NBD"/>
</dbReference>
<name>A0A1T4Y1M8_9CLOT</name>
<dbReference type="Gene3D" id="3.40.367.20">
    <property type="match status" value="1"/>
</dbReference>
<dbReference type="GO" id="GO:0001678">
    <property type="term" value="P:intracellular glucose homeostasis"/>
    <property type="evidence" value="ECO:0007669"/>
    <property type="project" value="InterPro"/>
</dbReference>
<evidence type="ECO:0000256" key="1">
    <source>
        <dbReference type="ARBA" id="ARBA00004921"/>
    </source>
</evidence>
<proteinExistence type="inferred from homology"/>
<organism evidence="12 13">
    <name type="scientific">Caloramator quimbayensis</name>
    <dbReference type="NCBI Taxonomy" id="1147123"/>
    <lineage>
        <taxon>Bacteria</taxon>
        <taxon>Bacillati</taxon>
        <taxon>Bacillota</taxon>
        <taxon>Clostridia</taxon>
        <taxon>Eubacteriales</taxon>
        <taxon>Clostridiaceae</taxon>
        <taxon>Caloramator</taxon>
    </lineage>
</organism>
<dbReference type="Proteomes" id="UP000190105">
    <property type="component" value="Unassembled WGS sequence"/>
</dbReference>
<dbReference type="InterPro" id="IPR001312">
    <property type="entry name" value="Hexokinase"/>
</dbReference>
<evidence type="ECO:0000256" key="6">
    <source>
        <dbReference type="ARBA" id="ARBA00022777"/>
    </source>
</evidence>
<dbReference type="CDD" id="cd24000">
    <property type="entry name" value="ASKHA_NBD_HK"/>
    <property type="match status" value="1"/>
</dbReference>
<feature type="domain" description="Hexokinase C-terminal" evidence="11">
    <location>
        <begin position="207"/>
        <end position="430"/>
    </location>
</feature>
<keyword evidence="5" id="KW-0547">Nucleotide-binding</keyword>
<sequence length="433" mass="49005">MDNIKSKVISFLRDNNMYYEDIPFKESCDDFISEMEKGLLSDEGTLKMIPTYLTIDGNIPSNKPVIVMDAGGTNFRVAVVTFDDKKQPQITDFNVYPMPGSDREISKEEFYDKVVDYVEPVLNKGDRIGFCFSYPTKVLPNKDGIVLQMSKQVKIDGIIGDIIGENILKRIKDRGYGDKKIVILNDTVATLLGGKAFCPDKNFESYIGFILGTGTNTCYIEECKNIRKITEFNESENMIINMESGGYGKIKRGLIDEEFDREMIDPNEYLFEKMVSGRYLGPLIFKTIKKACKNNLFTKEFSSNINNLDSLNLKDVSEFLNLPYSNNILSNCCFDEDDRLTLFYIIDFMIERASKIIAVSLAGTIKKSGKGKNPLKPVCITADGSTFYKLKGFKEKLDYYVRKNINDEMGYFVEFIKMDNAPVIGAAIAGLIN</sequence>
<dbReference type="AlphaFoldDB" id="A0A1T4Y1M8"/>
<dbReference type="PANTHER" id="PTHR19443">
    <property type="entry name" value="HEXOKINASE"/>
    <property type="match status" value="1"/>
</dbReference>